<dbReference type="InterPro" id="IPR026082">
    <property type="entry name" value="ABCA"/>
</dbReference>
<dbReference type="InterPro" id="IPR027417">
    <property type="entry name" value="P-loop_NTPase"/>
</dbReference>
<dbReference type="PROSITE" id="PS50893">
    <property type="entry name" value="ABC_TRANSPORTER_2"/>
    <property type="match status" value="1"/>
</dbReference>
<keyword evidence="8 10" id="KW-1133">Transmembrane helix</keyword>
<name>A0A1B6KGE0_9HEMI</name>
<dbReference type="InterPro" id="IPR003439">
    <property type="entry name" value="ABC_transporter-like_ATP-bd"/>
</dbReference>
<keyword evidence="4 10" id="KW-0812">Transmembrane</keyword>
<dbReference type="InterPro" id="IPR003593">
    <property type="entry name" value="AAA+_ATPase"/>
</dbReference>
<accession>A0A1B6KGE0</accession>
<evidence type="ECO:0000256" key="3">
    <source>
        <dbReference type="ARBA" id="ARBA00022448"/>
    </source>
</evidence>
<dbReference type="Pfam" id="PF00005">
    <property type="entry name" value="ABC_tran"/>
    <property type="match status" value="1"/>
</dbReference>
<feature type="transmembrane region" description="Helical" evidence="10">
    <location>
        <begin position="188"/>
        <end position="212"/>
    </location>
</feature>
<dbReference type="CDD" id="cd03263">
    <property type="entry name" value="ABC_subfamily_A"/>
    <property type="match status" value="1"/>
</dbReference>
<evidence type="ECO:0000259" key="11">
    <source>
        <dbReference type="PROSITE" id="PS50893"/>
    </source>
</evidence>
<evidence type="ECO:0000256" key="8">
    <source>
        <dbReference type="ARBA" id="ARBA00022989"/>
    </source>
</evidence>
<dbReference type="AlphaFoldDB" id="A0A1B6KGE0"/>
<protein>
    <recommendedName>
        <fullName evidence="11">ABC transporter domain-containing protein</fullName>
    </recommendedName>
</protein>
<gene>
    <name evidence="12" type="ORF">g.16525</name>
</gene>
<dbReference type="FunFam" id="3.40.50.300:FF:000327">
    <property type="entry name" value="ATP-binding cassette sub-family A member 3"/>
    <property type="match status" value="1"/>
</dbReference>
<keyword evidence="6" id="KW-0547">Nucleotide-binding</keyword>
<comment type="subcellular location">
    <subcellularLocation>
        <location evidence="1">Membrane</location>
        <topology evidence="1">Multi-pass membrane protein</topology>
    </subcellularLocation>
</comment>
<evidence type="ECO:0000256" key="1">
    <source>
        <dbReference type="ARBA" id="ARBA00004141"/>
    </source>
</evidence>
<dbReference type="SUPFAM" id="SSF52540">
    <property type="entry name" value="P-loop containing nucleoside triphosphate hydrolases"/>
    <property type="match status" value="1"/>
</dbReference>
<feature type="transmembrane region" description="Helical" evidence="10">
    <location>
        <begin position="295"/>
        <end position="318"/>
    </location>
</feature>
<dbReference type="EMBL" id="GEBQ01029481">
    <property type="protein sequence ID" value="JAT10496.1"/>
    <property type="molecule type" value="Transcribed_RNA"/>
</dbReference>
<feature type="transmembrane region" description="Helical" evidence="10">
    <location>
        <begin position="107"/>
        <end position="129"/>
    </location>
</feature>
<evidence type="ECO:0000313" key="12">
    <source>
        <dbReference type="EMBL" id="JAT10496.1"/>
    </source>
</evidence>
<dbReference type="InterPro" id="IPR056264">
    <property type="entry name" value="R2_ABCA1-4-like"/>
</dbReference>
<dbReference type="PANTHER" id="PTHR19229">
    <property type="entry name" value="ATP-BINDING CASSETTE TRANSPORTER SUBFAMILY A ABCA"/>
    <property type="match status" value="1"/>
</dbReference>
<sequence length="713" mass="78734">NWNLTEMIQRLGQIVNSTIPSQLVPSAVTQASPANFSSNNVKVWFFNKAWASSMGYMNALNNVVLRASISASTETIGQFSINTINHPMNYTKNQLGIEMISTSGVSLLHAIAVLFALSFVPASFTLYLIEEKVSSSKHLQMVSGVNRLVYWLETYSWDMMCYLVAASLCVFVFLIFNEESYVSATNFPGLIALLVLYGWSCVALMYPFSFFFDVPSSAFVTLACCNMFVGIITTITTFVLSVFDDEDLKEVGDVMQVVFLVFPHYCLGSGLLKLATSHIAKEALAAFDINLSTNIFAWGFLGKPLLCMFVTGVIFFLITLGVEFKVFKTLLTKFKSKSIQLPEPVDEEDVLTERTRLHSADRARDILVVKDLSKVYKQSGSVKPAVNQICVGVQQGECFGLLGLNGAGKTSTFKMLTGATSITSGEATVKGFDVVRELDAVRSLLGYCPQFDALDPLLTPREHLEFYARLRNIPSHKLHQAVDWSLKNLGLGHYSDRLSGTLSGGNKRKLSTAIALLGNPPLVFLDEPTSGMDPKSRRFLWSCIQDVVRQGRSVILTSHSMEECEALCTRLTIMVNGEFKCLGSVQHLKTKYGGGYSLVVRCSPDGEEGTKQLIAAELQSAVLMEAHHNQLRYQLNTKLDVVFSAMEQAKVLGLVQDFSLSQTTLEEVFLRFASEQSDAVKSKRGVFKYVRRAVMLKCNKCCSGNTEDSDAAV</sequence>
<feature type="transmembrane region" description="Helical" evidence="10">
    <location>
        <begin position="155"/>
        <end position="176"/>
    </location>
</feature>
<feature type="domain" description="ABC transporter" evidence="11">
    <location>
        <begin position="367"/>
        <end position="601"/>
    </location>
</feature>
<dbReference type="Pfam" id="PF12698">
    <property type="entry name" value="ABC2_membrane_3"/>
    <property type="match status" value="1"/>
</dbReference>
<evidence type="ECO:0000256" key="10">
    <source>
        <dbReference type="SAM" id="Phobius"/>
    </source>
</evidence>
<feature type="transmembrane region" description="Helical" evidence="10">
    <location>
        <begin position="218"/>
        <end position="242"/>
    </location>
</feature>
<keyword evidence="7" id="KW-0067">ATP-binding</keyword>
<evidence type="ECO:0000256" key="2">
    <source>
        <dbReference type="ARBA" id="ARBA00008869"/>
    </source>
</evidence>
<dbReference type="InterPro" id="IPR013525">
    <property type="entry name" value="ABC2_TM"/>
</dbReference>
<keyword evidence="5" id="KW-0677">Repeat</keyword>
<evidence type="ECO:0000256" key="9">
    <source>
        <dbReference type="ARBA" id="ARBA00023136"/>
    </source>
</evidence>
<evidence type="ECO:0000256" key="5">
    <source>
        <dbReference type="ARBA" id="ARBA00022737"/>
    </source>
</evidence>
<evidence type="ECO:0000256" key="7">
    <source>
        <dbReference type="ARBA" id="ARBA00022840"/>
    </source>
</evidence>
<dbReference type="Gene3D" id="3.40.50.300">
    <property type="entry name" value="P-loop containing nucleotide triphosphate hydrolases"/>
    <property type="match status" value="1"/>
</dbReference>
<dbReference type="GO" id="GO:0016020">
    <property type="term" value="C:membrane"/>
    <property type="evidence" value="ECO:0007669"/>
    <property type="project" value="UniProtKB-SubCell"/>
</dbReference>
<feature type="non-terminal residue" evidence="12">
    <location>
        <position position="1"/>
    </location>
</feature>
<organism evidence="12">
    <name type="scientific">Graphocephala atropunctata</name>
    <dbReference type="NCBI Taxonomy" id="36148"/>
    <lineage>
        <taxon>Eukaryota</taxon>
        <taxon>Metazoa</taxon>
        <taxon>Ecdysozoa</taxon>
        <taxon>Arthropoda</taxon>
        <taxon>Hexapoda</taxon>
        <taxon>Insecta</taxon>
        <taxon>Pterygota</taxon>
        <taxon>Neoptera</taxon>
        <taxon>Paraneoptera</taxon>
        <taxon>Hemiptera</taxon>
        <taxon>Auchenorrhyncha</taxon>
        <taxon>Membracoidea</taxon>
        <taxon>Cicadellidae</taxon>
        <taxon>Cicadellinae</taxon>
        <taxon>Cicadellini</taxon>
        <taxon>Graphocephala</taxon>
    </lineage>
</organism>
<dbReference type="SMART" id="SM00382">
    <property type="entry name" value="AAA"/>
    <property type="match status" value="1"/>
</dbReference>
<dbReference type="GO" id="GO:0005524">
    <property type="term" value="F:ATP binding"/>
    <property type="evidence" value="ECO:0007669"/>
    <property type="project" value="UniProtKB-KW"/>
</dbReference>
<dbReference type="PANTHER" id="PTHR19229:SF36">
    <property type="entry name" value="ATP-BINDING CASSETTE SUB-FAMILY A MEMBER 2"/>
    <property type="match status" value="1"/>
</dbReference>
<dbReference type="Pfam" id="PF23321">
    <property type="entry name" value="R1_ABCA1"/>
    <property type="match status" value="1"/>
</dbReference>
<evidence type="ECO:0000256" key="6">
    <source>
        <dbReference type="ARBA" id="ARBA00022741"/>
    </source>
</evidence>
<evidence type="ECO:0000256" key="4">
    <source>
        <dbReference type="ARBA" id="ARBA00022692"/>
    </source>
</evidence>
<dbReference type="GO" id="GO:0005319">
    <property type="term" value="F:lipid transporter activity"/>
    <property type="evidence" value="ECO:0007669"/>
    <property type="project" value="TreeGrafter"/>
</dbReference>
<proteinExistence type="inferred from homology"/>
<reference evidence="12" key="1">
    <citation type="submission" date="2015-11" db="EMBL/GenBank/DDBJ databases">
        <title>De novo transcriptome assembly of four potential Pierce s Disease insect vectors from Arizona vineyards.</title>
        <authorList>
            <person name="Tassone E.E."/>
        </authorList>
    </citation>
    <scope>NUCLEOTIDE SEQUENCE</scope>
</reference>
<dbReference type="GO" id="GO:0016887">
    <property type="term" value="F:ATP hydrolysis activity"/>
    <property type="evidence" value="ECO:0007669"/>
    <property type="project" value="InterPro"/>
</dbReference>
<dbReference type="GO" id="GO:0140359">
    <property type="term" value="F:ABC-type transporter activity"/>
    <property type="evidence" value="ECO:0007669"/>
    <property type="project" value="InterPro"/>
</dbReference>
<keyword evidence="9 10" id="KW-0472">Membrane</keyword>
<comment type="similarity">
    <text evidence="2">Belongs to the ABC transporter superfamily. ABCA family.</text>
</comment>
<keyword evidence="3" id="KW-0813">Transport</keyword>